<gene>
    <name evidence="4" type="ORF">TVAG_394030</name>
</gene>
<dbReference type="OMA" id="ANGCELY"/>
<feature type="domain" description="VWFA" evidence="2">
    <location>
        <begin position="234"/>
        <end position="402"/>
    </location>
</feature>
<dbReference type="Gene3D" id="3.40.50.410">
    <property type="entry name" value="von Willebrand factor, type A domain"/>
    <property type="match status" value="1"/>
</dbReference>
<evidence type="ECO:0000259" key="3">
    <source>
        <dbReference type="PROSITE" id="PS51468"/>
    </source>
</evidence>
<accession>A2DWC0</accession>
<dbReference type="OrthoDB" id="1729737at2759"/>
<feature type="transmembrane region" description="Helical" evidence="1">
    <location>
        <begin position="621"/>
        <end position="642"/>
    </location>
</feature>
<feature type="domain" description="VIT" evidence="3">
    <location>
        <begin position="1"/>
        <end position="128"/>
    </location>
</feature>
<name>A2DWC0_TRIV3</name>
<keyword evidence="1" id="KW-0472">Membrane</keyword>
<dbReference type="InterPro" id="IPR013694">
    <property type="entry name" value="VIT"/>
</dbReference>
<keyword evidence="1" id="KW-1133">Transmembrane helix</keyword>
<proteinExistence type="predicted"/>
<dbReference type="PROSITE" id="PS51468">
    <property type="entry name" value="VIT"/>
    <property type="match status" value="1"/>
</dbReference>
<dbReference type="Pfam" id="PF08487">
    <property type="entry name" value="VIT"/>
    <property type="match status" value="1"/>
</dbReference>
<protein>
    <submittedName>
        <fullName evidence="4">von Willebrand factor type A domain containing protein</fullName>
    </submittedName>
</protein>
<dbReference type="eggNOG" id="ENOG502QRPK">
    <property type="taxonomic scope" value="Eukaryota"/>
</dbReference>
<evidence type="ECO:0000256" key="1">
    <source>
        <dbReference type="SAM" id="Phobius"/>
    </source>
</evidence>
<dbReference type="VEuPathDB" id="TrichDB:TVAG_394030"/>
<keyword evidence="5" id="KW-1185">Reference proteome</keyword>
<dbReference type="STRING" id="5722.A2DWC0"/>
<dbReference type="EMBL" id="DS113258">
    <property type="protein sequence ID" value="EAY15260.1"/>
    <property type="molecule type" value="Genomic_DNA"/>
</dbReference>
<dbReference type="PANTHER" id="PTHR45737">
    <property type="entry name" value="VON WILLEBRAND FACTOR A DOMAIN-CONTAINING PROTEIN 5A"/>
    <property type="match status" value="1"/>
</dbReference>
<organism evidence="4 5">
    <name type="scientific">Trichomonas vaginalis (strain ATCC PRA-98 / G3)</name>
    <dbReference type="NCBI Taxonomy" id="412133"/>
    <lineage>
        <taxon>Eukaryota</taxon>
        <taxon>Metamonada</taxon>
        <taxon>Parabasalia</taxon>
        <taxon>Trichomonadida</taxon>
        <taxon>Trichomonadidae</taxon>
        <taxon>Trichomonas</taxon>
    </lineage>
</organism>
<dbReference type="RefSeq" id="XP_001327483.1">
    <property type="nucleotide sequence ID" value="XM_001327448.1"/>
</dbReference>
<sequence length="729" mass="83020">MFGHCVIIGRDNKLNYTSLNIECNQQDTFLSFTIKQVFTNNIEENADIIYFIPNEPQFCFYDLLFIMDGKEIQPKICLKDEFQKEQIGSQSDEYTSTIQNYFGSGYSSFILGCIVPNKEVQIHLKASSNADINENGYFYKIPVNRQYIPGKFEFSTKIKTRKEIKELIAPVDGIMNAIDLHNISFVTQELPKENSIFIETRIKDKDKSIAVSSDGYISISTYEYFEGKIYANSEFYFIIDCSGSMEESRIKNAKFCLNLLIHSLPVGCRFSIIKFGSMYEVVLPTCDYTDENVAKAMEQINQMDANMEGTDILSPLKFVSDQSTKEGFIKQVFLLTDGEDIHTDQIYALVQANRTNNRIFTIGIGSGADRNLIKNIARISGGNNALIEDNDEKMNEKIIELLRKAISYAMTHFCIKTENTQPDMWPSPCPPLFAVNSQNFIIKSPFVEKIVISGLVDGKQIDITIPVSKCSEKIGIKQLFCKNTIEDYESLLSQKYDADLENKCIQLSLESGIPSKFTSFSGIIYQSENEIKENYLKDIDTSNPIISLYLNALLNLKRRAAIKENDSEPSDSDHVCYKYHVASGTQNSTQQGTKIIQETSPIKCSHKKVAIKEDGNDDFDMFSFILSLIYCLFYFIFQWLGIIPTTISREYLISSQNVDGSWNNFEGIDQHIKSKYGLKVASTVAVIAYIRKMFKENLNEHSPMIKKAMSFLRQVDEEIDWDDIINEAS</sequence>
<evidence type="ECO:0000259" key="2">
    <source>
        <dbReference type="PROSITE" id="PS50234"/>
    </source>
</evidence>
<dbReference type="PROSITE" id="PS50234">
    <property type="entry name" value="VWFA"/>
    <property type="match status" value="1"/>
</dbReference>
<reference evidence="4" key="2">
    <citation type="journal article" date="2007" name="Science">
        <title>Draft genome sequence of the sexually transmitted pathogen Trichomonas vaginalis.</title>
        <authorList>
            <person name="Carlton J.M."/>
            <person name="Hirt R.P."/>
            <person name="Silva J.C."/>
            <person name="Delcher A.L."/>
            <person name="Schatz M."/>
            <person name="Zhao Q."/>
            <person name="Wortman J.R."/>
            <person name="Bidwell S.L."/>
            <person name="Alsmark U.C.M."/>
            <person name="Besteiro S."/>
            <person name="Sicheritz-Ponten T."/>
            <person name="Noel C.J."/>
            <person name="Dacks J.B."/>
            <person name="Foster P.G."/>
            <person name="Simillion C."/>
            <person name="Van de Peer Y."/>
            <person name="Miranda-Saavedra D."/>
            <person name="Barton G.J."/>
            <person name="Westrop G.D."/>
            <person name="Mueller S."/>
            <person name="Dessi D."/>
            <person name="Fiori P.L."/>
            <person name="Ren Q."/>
            <person name="Paulsen I."/>
            <person name="Zhang H."/>
            <person name="Bastida-Corcuera F.D."/>
            <person name="Simoes-Barbosa A."/>
            <person name="Brown M.T."/>
            <person name="Hayes R.D."/>
            <person name="Mukherjee M."/>
            <person name="Okumura C.Y."/>
            <person name="Schneider R."/>
            <person name="Smith A.J."/>
            <person name="Vanacova S."/>
            <person name="Villalvazo M."/>
            <person name="Haas B.J."/>
            <person name="Pertea M."/>
            <person name="Feldblyum T.V."/>
            <person name="Utterback T.R."/>
            <person name="Shu C.L."/>
            <person name="Osoegawa K."/>
            <person name="de Jong P.J."/>
            <person name="Hrdy I."/>
            <person name="Horvathova L."/>
            <person name="Zubacova Z."/>
            <person name="Dolezal P."/>
            <person name="Malik S.B."/>
            <person name="Logsdon J.M. Jr."/>
            <person name="Henze K."/>
            <person name="Gupta A."/>
            <person name="Wang C.C."/>
            <person name="Dunne R.L."/>
            <person name="Upcroft J.A."/>
            <person name="Upcroft P."/>
            <person name="White O."/>
            <person name="Salzberg S.L."/>
            <person name="Tang P."/>
            <person name="Chiu C.-H."/>
            <person name="Lee Y.-S."/>
            <person name="Embley T.M."/>
            <person name="Coombs G.H."/>
            <person name="Mottram J.C."/>
            <person name="Tachezy J."/>
            <person name="Fraser-Liggett C.M."/>
            <person name="Johnson P.J."/>
        </authorList>
    </citation>
    <scope>NUCLEOTIDE SEQUENCE [LARGE SCALE GENOMIC DNA]</scope>
    <source>
        <strain evidence="4">G3</strain>
    </source>
</reference>
<reference evidence="4" key="1">
    <citation type="submission" date="2006-10" db="EMBL/GenBank/DDBJ databases">
        <authorList>
            <person name="Amadeo P."/>
            <person name="Zhao Q."/>
            <person name="Wortman J."/>
            <person name="Fraser-Liggett C."/>
            <person name="Carlton J."/>
        </authorList>
    </citation>
    <scope>NUCLEOTIDE SEQUENCE</scope>
    <source>
        <strain evidence="4">G3</strain>
    </source>
</reference>
<dbReference type="VEuPathDB" id="TrichDB:TVAGG3_0279190"/>
<dbReference type="Pfam" id="PF13768">
    <property type="entry name" value="VWA_3"/>
    <property type="match status" value="1"/>
</dbReference>
<dbReference type="SMART" id="SM00327">
    <property type="entry name" value="VWA"/>
    <property type="match status" value="1"/>
</dbReference>
<evidence type="ECO:0000313" key="4">
    <source>
        <dbReference type="EMBL" id="EAY15260.1"/>
    </source>
</evidence>
<dbReference type="AlphaFoldDB" id="A2DWC0"/>
<dbReference type="InParanoid" id="A2DWC0"/>
<keyword evidence="1" id="KW-0812">Transmembrane</keyword>
<dbReference type="InterPro" id="IPR002035">
    <property type="entry name" value="VWF_A"/>
</dbReference>
<dbReference type="KEGG" id="tva:4773262"/>
<dbReference type="SUPFAM" id="SSF53300">
    <property type="entry name" value="vWA-like"/>
    <property type="match status" value="1"/>
</dbReference>
<dbReference type="SMR" id="A2DWC0"/>
<dbReference type="InterPro" id="IPR036465">
    <property type="entry name" value="vWFA_dom_sf"/>
</dbReference>
<dbReference type="PANTHER" id="PTHR45737:SF6">
    <property type="entry name" value="VON WILLEBRAND FACTOR A DOMAIN-CONTAINING PROTEIN 5A"/>
    <property type="match status" value="1"/>
</dbReference>
<evidence type="ECO:0000313" key="5">
    <source>
        <dbReference type="Proteomes" id="UP000001542"/>
    </source>
</evidence>
<dbReference type="Proteomes" id="UP000001542">
    <property type="component" value="Unassembled WGS sequence"/>
</dbReference>